<evidence type="ECO:0000313" key="2">
    <source>
        <dbReference type="Proteomes" id="UP000198287"/>
    </source>
</evidence>
<dbReference type="InterPro" id="IPR014752">
    <property type="entry name" value="Arrestin-like_C"/>
</dbReference>
<evidence type="ECO:0008006" key="3">
    <source>
        <dbReference type="Google" id="ProtNLM"/>
    </source>
</evidence>
<dbReference type="InterPro" id="IPR014756">
    <property type="entry name" value="Ig_E-set"/>
</dbReference>
<protein>
    <recommendedName>
        <fullName evidence="3">Arrestin-like N-terminal domain-containing protein</fullName>
    </recommendedName>
</protein>
<accession>A0A226D0M2</accession>
<dbReference type="SUPFAM" id="SSF81296">
    <property type="entry name" value="E set domains"/>
    <property type="match status" value="1"/>
</dbReference>
<feature type="non-terminal residue" evidence="1">
    <location>
        <position position="372"/>
    </location>
</feature>
<dbReference type="Proteomes" id="UP000198287">
    <property type="component" value="Unassembled WGS sequence"/>
</dbReference>
<dbReference type="EMBL" id="LNIX01000047">
    <property type="protein sequence ID" value="OXA38267.1"/>
    <property type="molecule type" value="Genomic_DNA"/>
</dbReference>
<proteinExistence type="predicted"/>
<organism evidence="1 2">
    <name type="scientific">Folsomia candida</name>
    <name type="common">Springtail</name>
    <dbReference type="NCBI Taxonomy" id="158441"/>
    <lineage>
        <taxon>Eukaryota</taxon>
        <taxon>Metazoa</taxon>
        <taxon>Ecdysozoa</taxon>
        <taxon>Arthropoda</taxon>
        <taxon>Hexapoda</taxon>
        <taxon>Collembola</taxon>
        <taxon>Entomobryomorpha</taxon>
        <taxon>Isotomoidea</taxon>
        <taxon>Isotomidae</taxon>
        <taxon>Proisotominae</taxon>
        <taxon>Folsomia</taxon>
    </lineage>
</organism>
<dbReference type="Gene3D" id="2.60.40.640">
    <property type="match status" value="1"/>
</dbReference>
<gene>
    <name evidence="1" type="ORF">Fcan01_27033</name>
</gene>
<evidence type="ECO:0000313" key="1">
    <source>
        <dbReference type="EMBL" id="OXA38267.1"/>
    </source>
</evidence>
<name>A0A226D0M2_FOLCA</name>
<sequence length="372" mass="41537">MILFHFATLSTPAEASTESTLVVQLGMSVKSCLVRVNFDQSVLIYQAGQSITGNLVFNGGPKGNKLYDVKLALIRRTDYVHHTEQVGKGKATSLIHKLNKINSDPCGSWSLRNSPADGTPLAADTLTKIPFYFPLPLDLWPSFVVLNAFYWYGLMLMARSQSQYGRRESFILKRDILIIGNVEKENSKPISKITTFTTPSKEEVKMRVCLKTRRAIPGDRVPFRVEVWNGKSLPLTVKANLQQNIGYKLIIRTKIKRRTSEANVVWHGESGTFLEGKSEWRGDVEIPYVVPTGLGREGCPDFTVNYMLQFVIPRFAKIETELHIGTATRDECASAELGGDEISLAYGLEVTRSLSSSQYSLDWDAMSLASDD</sequence>
<reference evidence="1 2" key="1">
    <citation type="submission" date="2015-12" db="EMBL/GenBank/DDBJ databases">
        <title>The genome of Folsomia candida.</title>
        <authorList>
            <person name="Faddeeva A."/>
            <person name="Derks M.F."/>
            <person name="Anvar Y."/>
            <person name="Smit S."/>
            <person name="Van Straalen N."/>
            <person name="Roelofs D."/>
        </authorList>
    </citation>
    <scope>NUCLEOTIDE SEQUENCE [LARGE SCALE GENOMIC DNA]</scope>
    <source>
        <strain evidence="1 2">VU population</strain>
        <tissue evidence="1">Whole body</tissue>
    </source>
</reference>
<comment type="caution">
    <text evidence="1">The sequence shown here is derived from an EMBL/GenBank/DDBJ whole genome shotgun (WGS) entry which is preliminary data.</text>
</comment>
<keyword evidence="2" id="KW-1185">Reference proteome</keyword>
<dbReference type="AlphaFoldDB" id="A0A226D0M2"/>